<accession>A0A7J9D7S3</accession>
<sequence length="37" mass="4364">MKRLTVGPMMTPEYIEWWSRRINDNILGPNQGDSKQT</sequence>
<organism evidence="1 2">
    <name type="scientific">Gossypium gossypioides</name>
    <name type="common">Mexican cotton</name>
    <name type="synonym">Selera gossypioides</name>
    <dbReference type="NCBI Taxonomy" id="34282"/>
    <lineage>
        <taxon>Eukaryota</taxon>
        <taxon>Viridiplantae</taxon>
        <taxon>Streptophyta</taxon>
        <taxon>Embryophyta</taxon>
        <taxon>Tracheophyta</taxon>
        <taxon>Spermatophyta</taxon>
        <taxon>Magnoliopsida</taxon>
        <taxon>eudicotyledons</taxon>
        <taxon>Gunneridae</taxon>
        <taxon>Pentapetalae</taxon>
        <taxon>rosids</taxon>
        <taxon>malvids</taxon>
        <taxon>Malvales</taxon>
        <taxon>Malvaceae</taxon>
        <taxon>Malvoideae</taxon>
        <taxon>Gossypium</taxon>
    </lineage>
</organism>
<comment type="caution">
    <text evidence="1">The sequence shown here is derived from an EMBL/GenBank/DDBJ whole genome shotgun (WGS) entry which is preliminary data.</text>
</comment>
<dbReference type="AlphaFoldDB" id="A0A7J9D7S3"/>
<keyword evidence="2" id="KW-1185">Reference proteome</keyword>
<dbReference type="OrthoDB" id="10333211at2759"/>
<protein>
    <submittedName>
        <fullName evidence="1">Uncharacterized protein</fullName>
    </submittedName>
</protein>
<proteinExistence type="predicted"/>
<dbReference type="EMBL" id="JABEZY010328505">
    <property type="protein sequence ID" value="MBA0756766.1"/>
    <property type="molecule type" value="Genomic_DNA"/>
</dbReference>
<dbReference type="Proteomes" id="UP000593579">
    <property type="component" value="Unassembled WGS sequence"/>
</dbReference>
<evidence type="ECO:0000313" key="1">
    <source>
        <dbReference type="EMBL" id="MBA0756766.1"/>
    </source>
</evidence>
<reference evidence="1 2" key="1">
    <citation type="journal article" date="2019" name="Genome Biol. Evol.">
        <title>Insights into the evolution of the New World diploid cottons (Gossypium, subgenus Houzingenia) based on genome sequencing.</title>
        <authorList>
            <person name="Grover C.E."/>
            <person name="Arick M.A. 2nd"/>
            <person name="Thrash A."/>
            <person name="Conover J.L."/>
            <person name="Sanders W.S."/>
            <person name="Peterson D.G."/>
            <person name="Frelichowski J.E."/>
            <person name="Scheffler J.A."/>
            <person name="Scheffler B.E."/>
            <person name="Wendel J.F."/>
        </authorList>
    </citation>
    <scope>NUCLEOTIDE SEQUENCE [LARGE SCALE GENOMIC DNA]</scope>
    <source>
        <strain evidence="1">5</strain>
        <tissue evidence="1">Leaf</tissue>
    </source>
</reference>
<evidence type="ECO:0000313" key="2">
    <source>
        <dbReference type="Proteomes" id="UP000593579"/>
    </source>
</evidence>
<name>A0A7J9D7S3_GOSGO</name>
<gene>
    <name evidence="1" type="ORF">Gogos_022145</name>
</gene>